<keyword evidence="1" id="KW-0831">Ubiquinone biosynthesis</keyword>
<keyword evidence="1" id="KW-0175">Coiled coil</keyword>
<dbReference type="Proteomes" id="UP001500547">
    <property type="component" value="Unassembled WGS sequence"/>
</dbReference>
<accession>A0ABP9QSY8</accession>
<proteinExistence type="inferred from homology"/>
<dbReference type="InterPro" id="IPR007475">
    <property type="entry name" value="UbiK"/>
</dbReference>
<dbReference type="EMBL" id="BAABLD010000008">
    <property type="protein sequence ID" value="GAA5167090.1"/>
    <property type="molecule type" value="Genomic_DNA"/>
</dbReference>
<sequence>MINTQLLQDFGKQLSELLAHSPARDIERNARALFGSMASRMDLVSREEFEVQRSLLQRASERLAALEARVAELEARKP</sequence>
<keyword evidence="3" id="KW-1185">Reference proteome</keyword>
<gene>
    <name evidence="1" type="primary">ubiK</name>
    <name evidence="2" type="ORF">GCM10025770_25150</name>
</gene>
<evidence type="ECO:0000313" key="3">
    <source>
        <dbReference type="Proteomes" id="UP001500547"/>
    </source>
</evidence>
<comment type="similarity">
    <text evidence="1">Belongs to the UbiK family.</text>
</comment>
<dbReference type="RefSeq" id="WP_345533328.1">
    <property type="nucleotide sequence ID" value="NZ_BAABLD010000008.1"/>
</dbReference>
<feature type="coiled-coil region" evidence="1">
    <location>
        <begin position="49"/>
        <end position="76"/>
    </location>
</feature>
<comment type="pathway">
    <text evidence="1">Cofactor biosynthesis; ubiquinone biosynthesis.</text>
</comment>
<reference evidence="3" key="1">
    <citation type="journal article" date="2019" name="Int. J. Syst. Evol. Microbiol.">
        <title>The Global Catalogue of Microorganisms (GCM) 10K type strain sequencing project: providing services to taxonomists for standard genome sequencing and annotation.</title>
        <authorList>
            <consortium name="The Broad Institute Genomics Platform"/>
            <consortium name="The Broad Institute Genome Sequencing Center for Infectious Disease"/>
            <person name="Wu L."/>
            <person name="Ma J."/>
        </authorList>
    </citation>
    <scope>NUCLEOTIDE SEQUENCE [LARGE SCALE GENOMIC DNA]</scope>
    <source>
        <strain evidence="3">JCM 18715</strain>
    </source>
</reference>
<comment type="subcellular location">
    <subcellularLocation>
        <location evidence="1">Cytoplasm</location>
    </subcellularLocation>
</comment>
<keyword evidence="1" id="KW-0963">Cytoplasm</keyword>
<protein>
    <recommendedName>
        <fullName evidence="1">Ubiquinone biosynthesis accessory factor UbiK</fullName>
    </recommendedName>
</protein>
<comment type="caution">
    <text evidence="2">The sequence shown here is derived from an EMBL/GenBank/DDBJ whole genome shotgun (WGS) entry which is preliminary data.</text>
</comment>
<dbReference type="PANTHER" id="PTHR38040:SF1">
    <property type="entry name" value="UBIQUINONE BIOSYNTHESIS ACCESSORY FACTOR UBIK"/>
    <property type="match status" value="1"/>
</dbReference>
<dbReference type="HAMAP" id="MF_02216">
    <property type="entry name" value="UbiK"/>
    <property type="match status" value="1"/>
</dbReference>
<dbReference type="Pfam" id="PF04380">
    <property type="entry name" value="BMFP"/>
    <property type="match status" value="1"/>
</dbReference>
<name>A0ABP9QSY8_9RHOO</name>
<evidence type="ECO:0000256" key="1">
    <source>
        <dbReference type="HAMAP-Rule" id="MF_02216"/>
    </source>
</evidence>
<evidence type="ECO:0000313" key="2">
    <source>
        <dbReference type="EMBL" id="GAA5167090.1"/>
    </source>
</evidence>
<comment type="function">
    <text evidence="1">Required for efficient ubiquinone (coenzyme Q) biosynthesis. UbiK is probably an accessory factor of Ubi enzymes and facilitates ubiquinone biosynthesis by acting as an assembly factor, a targeting factor, or both.</text>
</comment>
<organism evidence="2 3">
    <name type="scientific">Viridibacterium curvum</name>
    <dbReference type="NCBI Taxonomy" id="1101404"/>
    <lineage>
        <taxon>Bacteria</taxon>
        <taxon>Pseudomonadati</taxon>
        <taxon>Pseudomonadota</taxon>
        <taxon>Betaproteobacteria</taxon>
        <taxon>Rhodocyclales</taxon>
        <taxon>Rhodocyclaceae</taxon>
        <taxon>Viridibacterium</taxon>
    </lineage>
</organism>
<dbReference type="PANTHER" id="PTHR38040">
    <property type="entry name" value="UBIQUINONE BIOSYNTHESIS ACCESSORY FACTOR UBIK"/>
    <property type="match status" value="1"/>
</dbReference>